<dbReference type="Pfam" id="PF13730">
    <property type="entry name" value="HTH_36"/>
    <property type="match status" value="1"/>
</dbReference>
<evidence type="ECO:0000313" key="1">
    <source>
        <dbReference type="EMBL" id="MDQ0557629.1"/>
    </source>
</evidence>
<proteinExistence type="predicted"/>
<dbReference type="Gene3D" id="1.10.10.10">
    <property type="entry name" value="Winged helix-like DNA-binding domain superfamily/Winged helix DNA-binding domain"/>
    <property type="match status" value="1"/>
</dbReference>
<keyword evidence="2" id="KW-1185">Reference proteome</keyword>
<accession>A0ABU0N405</accession>
<organism evidence="1 2">
    <name type="scientific">Paraclostridium ghonii</name>
    <dbReference type="NCBI Taxonomy" id="29358"/>
    <lineage>
        <taxon>Bacteria</taxon>
        <taxon>Bacillati</taxon>
        <taxon>Bacillota</taxon>
        <taxon>Clostridia</taxon>
        <taxon>Peptostreptococcales</taxon>
        <taxon>Peptostreptococcaceae</taxon>
        <taxon>Paraclostridium</taxon>
    </lineage>
</organism>
<dbReference type="InterPro" id="IPR036388">
    <property type="entry name" value="WH-like_DNA-bd_sf"/>
</dbReference>
<protein>
    <recommendedName>
        <fullName evidence="3">Helix-turn-helix domain-containing protein</fullName>
    </recommendedName>
</protein>
<comment type="caution">
    <text evidence="1">The sequence shown here is derived from an EMBL/GenBank/DDBJ whole genome shotgun (WGS) entry which is preliminary data.</text>
</comment>
<dbReference type="RefSeq" id="WP_307508924.1">
    <property type="nucleotide sequence ID" value="NZ_BAAACE010000028.1"/>
</dbReference>
<dbReference type="EMBL" id="JAUSWG010000013">
    <property type="protein sequence ID" value="MDQ0557629.1"/>
    <property type="molecule type" value="Genomic_DNA"/>
</dbReference>
<dbReference type="Proteomes" id="UP001232584">
    <property type="component" value="Unassembled WGS sequence"/>
</dbReference>
<evidence type="ECO:0008006" key="3">
    <source>
        <dbReference type="Google" id="ProtNLM"/>
    </source>
</evidence>
<name>A0ABU0N405_9FIRM</name>
<gene>
    <name evidence="1" type="ORF">QOZ92_002764</name>
</gene>
<evidence type="ECO:0000313" key="2">
    <source>
        <dbReference type="Proteomes" id="UP001232584"/>
    </source>
</evidence>
<sequence length="336" mass="38780">MTKLNFDEITKTKVELDPNSIFKNGYGLISQEVMRNKNISIQAKAIYSYLCSMAGNDGIAYPTQALMMDELGMSKETFGKYLKEILSSGYIKVTQTRKNGKMYKNVYTITMDKRDIEPNRKAYVKIAIENKKKRPSKQVNNLPSQCPKIPDIDVQCHKKQETEIPDSKSNSSKSNIVVVVGAISPTEKKVIDLYKSFKLEKRVTPHMVKLLKEYANKLDLKIFEDIFINTLEKKPDSNFRYIRSILETLISKGITKFNDYKNDMEQHRKNNCSVGKRNIKSSHTNTTHATKQSKNAINQNKFNSKVHNFEGSCDFMKYDEEELERILLENNKNKLK</sequence>
<reference evidence="1 2" key="1">
    <citation type="submission" date="2023-07" db="EMBL/GenBank/DDBJ databases">
        <title>Genomic Encyclopedia of Type Strains, Phase IV (KMG-IV): sequencing the most valuable type-strain genomes for metagenomic binning, comparative biology and taxonomic classification.</title>
        <authorList>
            <person name="Goeker M."/>
        </authorList>
    </citation>
    <scope>NUCLEOTIDE SEQUENCE [LARGE SCALE GENOMIC DNA]</scope>
    <source>
        <strain evidence="1 2">DSM 15049</strain>
    </source>
</reference>